<name>A0A7R8WL18_9CRUS</name>
<keyword evidence="5" id="KW-0862">Zinc</keyword>
<evidence type="ECO:0000256" key="1">
    <source>
        <dbReference type="ARBA" id="ARBA00004123"/>
    </source>
</evidence>
<accession>A0A7R8WL18</accession>
<dbReference type="PANTHER" id="PTHR24376">
    <property type="entry name" value="ZINC FINGER PROTEIN"/>
    <property type="match status" value="1"/>
</dbReference>
<evidence type="ECO:0000256" key="4">
    <source>
        <dbReference type="ARBA" id="ARBA00022771"/>
    </source>
</evidence>
<keyword evidence="3" id="KW-0677">Repeat</keyword>
<gene>
    <name evidence="8" type="ORF">CTOB1V02_LOCUS10729</name>
</gene>
<keyword evidence="2" id="KW-0479">Metal-binding</keyword>
<proteinExistence type="predicted"/>
<dbReference type="InterPro" id="IPR036236">
    <property type="entry name" value="Znf_C2H2_sf"/>
</dbReference>
<dbReference type="SMART" id="SM00355">
    <property type="entry name" value="ZnF_C2H2"/>
    <property type="match status" value="9"/>
</dbReference>
<protein>
    <submittedName>
        <fullName evidence="8">Uncharacterized protein</fullName>
    </submittedName>
</protein>
<organism evidence="8">
    <name type="scientific">Cyprideis torosa</name>
    <dbReference type="NCBI Taxonomy" id="163714"/>
    <lineage>
        <taxon>Eukaryota</taxon>
        <taxon>Metazoa</taxon>
        <taxon>Ecdysozoa</taxon>
        <taxon>Arthropoda</taxon>
        <taxon>Crustacea</taxon>
        <taxon>Oligostraca</taxon>
        <taxon>Ostracoda</taxon>
        <taxon>Podocopa</taxon>
        <taxon>Podocopida</taxon>
        <taxon>Cytherocopina</taxon>
        <taxon>Cytheroidea</taxon>
        <taxon>Cytherideidae</taxon>
        <taxon>Cyprideis</taxon>
    </lineage>
</organism>
<keyword evidence="6" id="KW-0539">Nucleus</keyword>
<dbReference type="FunFam" id="3.30.160.60:FF:002075">
    <property type="entry name" value="zinc finger protein 646"/>
    <property type="match status" value="1"/>
</dbReference>
<dbReference type="SUPFAM" id="SSF57667">
    <property type="entry name" value="beta-beta-alpha zinc fingers"/>
    <property type="match status" value="3"/>
</dbReference>
<dbReference type="PROSITE" id="PS00028">
    <property type="entry name" value="ZINC_FINGER_C2H2_1"/>
    <property type="match status" value="8"/>
</dbReference>
<evidence type="ECO:0000256" key="7">
    <source>
        <dbReference type="SAM" id="MobiDB-lite"/>
    </source>
</evidence>
<keyword evidence="4" id="KW-0863">Zinc-finger</keyword>
<comment type="subcellular location">
    <subcellularLocation>
        <location evidence="1">Nucleus</location>
    </subcellularLocation>
</comment>
<dbReference type="GO" id="GO:0005634">
    <property type="term" value="C:nucleus"/>
    <property type="evidence" value="ECO:0007669"/>
    <property type="project" value="UniProtKB-SubCell"/>
</dbReference>
<evidence type="ECO:0000256" key="5">
    <source>
        <dbReference type="ARBA" id="ARBA00022833"/>
    </source>
</evidence>
<reference evidence="8" key="1">
    <citation type="submission" date="2020-11" db="EMBL/GenBank/DDBJ databases">
        <authorList>
            <person name="Tran Van P."/>
        </authorList>
    </citation>
    <scope>NUCLEOTIDE SEQUENCE</scope>
</reference>
<dbReference type="InterPro" id="IPR013087">
    <property type="entry name" value="Znf_C2H2_type"/>
</dbReference>
<feature type="region of interest" description="Disordered" evidence="7">
    <location>
        <begin position="550"/>
        <end position="584"/>
    </location>
</feature>
<evidence type="ECO:0000256" key="6">
    <source>
        <dbReference type="ARBA" id="ARBA00023242"/>
    </source>
</evidence>
<evidence type="ECO:0000313" key="8">
    <source>
        <dbReference type="EMBL" id="CAD7232904.1"/>
    </source>
</evidence>
<sequence length="787" mass="87334">MEVDCLKRFISHVNNFFRNLENHGMIKNYNPIAIELSGDLSDASRYPNSKFVPALAKDYINGCNTFLSGLNQLVGKKLLPDYIKQYLMQPLGKSSEGLAVSSAAAFEPVLTASSSKPPSEQGSTENNTEKQRHRTKKKKKILNLQACPVGGCTQKFLSVKALEHHKAAHEASSAMPPNPVKIGPAVIQDSAPELAVAESSTTNYCSFCHVNFDTESQFLSHMKVHGQTDELLNLNSLRIFVCCLCNRFYGNHRAFREHDCLATRKGKKEFKLEESVIKFPRFLATSKLLLANVSKFCCVKCEAEFLTTERAIKHVTTCTSCDCEICGETYQLERDLMIHKKTKHPESPLYYCKECHKSFKSKPGLTCHEKANHPLDPIDEVAPRMECGQCGMKFTQKISLTRHLKTCHSVSTGRHLCHVCGTSYVHSYKLKMHVAAAHGLDQKPNGHFCQSCCVTVSRKDRFEDHERLHTGEKPFACDKCPKRFRLRAKLKLHMKVHANRKYRCSSCNHSYNSAGSLKRHELREHENNGTLRNPGEDEEAVMEISKKKHSQGAPVCGGHSSEHPSASPVISEHHEGMKTPSPPLEAATVQSVDLVQTNGNRDYVIRDKNSGQTFSLVPEPVDISNPETIEKLQQLGVAVLDFASLGDVDVACSNSTARTDTAVEAMEDDTNLAVQHAPRTALANMADRSVADAAGEAVTDIVDASVDDTRIVTAVPDIRITAVTDAACVDVRNESPMDVEAEILAPISKVLRLMLLEEFLNSEHLKDSLARIQEMEKSLVLHATYVV</sequence>
<dbReference type="EMBL" id="OB665298">
    <property type="protein sequence ID" value="CAD7232904.1"/>
    <property type="molecule type" value="Genomic_DNA"/>
</dbReference>
<dbReference type="Pfam" id="PF00096">
    <property type="entry name" value="zf-C2H2"/>
    <property type="match status" value="2"/>
</dbReference>
<dbReference type="PANTHER" id="PTHR24376:SF235">
    <property type="entry name" value="C2H2-TYPE DOMAIN-CONTAINING PROTEIN"/>
    <property type="match status" value="1"/>
</dbReference>
<dbReference type="PROSITE" id="PS50157">
    <property type="entry name" value="ZINC_FINGER_C2H2_2"/>
    <property type="match status" value="6"/>
</dbReference>
<dbReference type="GO" id="GO:0008270">
    <property type="term" value="F:zinc ion binding"/>
    <property type="evidence" value="ECO:0007669"/>
    <property type="project" value="UniProtKB-KW"/>
</dbReference>
<evidence type="ECO:0000256" key="3">
    <source>
        <dbReference type="ARBA" id="ARBA00022737"/>
    </source>
</evidence>
<dbReference type="Gene3D" id="3.30.160.60">
    <property type="entry name" value="Classic Zinc Finger"/>
    <property type="match status" value="3"/>
</dbReference>
<evidence type="ECO:0000256" key="2">
    <source>
        <dbReference type="ARBA" id="ARBA00022723"/>
    </source>
</evidence>
<feature type="compositionally biased region" description="Polar residues" evidence="7">
    <location>
        <begin position="111"/>
        <end position="126"/>
    </location>
</feature>
<dbReference type="AlphaFoldDB" id="A0A7R8WL18"/>
<feature type="region of interest" description="Disordered" evidence="7">
    <location>
        <begin position="110"/>
        <end position="139"/>
    </location>
</feature>